<keyword evidence="3" id="KW-1185">Reference proteome</keyword>
<feature type="compositionally biased region" description="Low complexity" evidence="1">
    <location>
        <begin position="23"/>
        <end position="40"/>
    </location>
</feature>
<reference evidence="2" key="1">
    <citation type="submission" date="2007-07" db="EMBL/GenBank/DDBJ databases">
        <title>PCAP assembly of the Caenorhabditis remanei genome.</title>
        <authorList>
            <consortium name="The Caenorhabditis remanei Sequencing Consortium"/>
            <person name="Wilson R.K."/>
        </authorList>
    </citation>
    <scope>NUCLEOTIDE SEQUENCE [LARGE SCALE GENOMIC DNA]</scope>
    <source>
        <strain evidence="2">PB4641</strain>
    </source>
</reference>
<proteinExistence type="predicted"/>
<accession>E3MIW4</accession>
<dbReference type="Proteomes" id="UP000008281">
    <property type="component" value="Unassembled WGS sequence"/>
</dbReference>
<protein>
    <submittedName>
        <fullName evidence="2">Uncharacterized protein</fullName>
    </submittedName>
</protein>
<dbReference type="AlphaFoldDB" id="E3MIW4"/>
<feature type="region of interest" description="Disordered" evidence="1">
    <location>
        <begin position="1"/>
        <end position="93"/>
    </location>
</feature>
<feature type="region of interest" description="Disordered" evidence="1">
    <location>
        <begin position="443"/>
        <end position="514"/>
    </location>
</feature>
<gene>
    <name evidence="2" type="ORF">CRE_09560</name>
</gene>
<dbReference type="eggNOG" id="ENOG502TKCG">
    <property type="taxonomic scope" value="Eukaryota"/>
</dbReference>
<sequence>MALDDKSPPSAQQANENVEEKSVTTSAAIPTPTSADSSSNKSEHSDDSRNNQSDNDVNKDSGASDNDVDKESGDSDTDNNIRMPPRASGAPRHLHPLEADLHKAFNERVKASMDKGWAHLGGGHFNQFRVINADGTSRLIPHPFPPGVPAGTSVFNSRTTPPEANIPRPTPPPASAPIMDRIGRLVQRAVCCSGISEGIRQLVRSCSDNEQKLTEVLQRISLKPMPRDAKTIINGLSKWSEAREFLGTRFNIRIQTKSSTQIAYYSVHGAYAKQLLYLDDQHPQFKEKKRIADKKEEDWAKETTSALVVTELVQHPPIHTFRPHTFGRRQCPCIKTMMHHYAAHDANIQCEARRVLQEAILEVHHQMTSHSLSELKSLKLGWNPLDNGANTRRHRSHHFSYYTTIVIFRYALIVSPCNIYCRMSDIEEIQSDDDTSRVVRAIQEELKTPPAPSKRTSRRSASPRRQEEDQDNVPSSSAKKRGAKTSGIHASEPQVIPKKGRISEPTSAGTRKEDLEVRSIASKPMEPTSAFVASKEYKELREAIKFVKNKLETFKSADDVAPAWIRSTDQIATMMSCIDKNMKELVKSNNKTVDTLQNACDIIRGLQDLVASLINTHHQEDWLKGMADVVGRTDETRKLVGSLAAATGRIEGLLTATTPAVSSVTRNPYKLENTKSEKPGTTSAKVNRGCILCDSEAHNTENCRSYPKSIDRIQQAHKLNVCIQCLEPFRANDKGLHEECTRVGVKCRRCFRYVDYEEASYHHPVFCVFKAQNNGSGASHEPPNKPKTPVIKQHPLARGTSRRGH</sequence>
<organism evidence="3">
    <name type="scientific">Caenorhabditis remanei</name>
    <name type="common">Caenorhabditis vulgaris</name>
    <dbReference type="NCBI Taxonomy" id="31234"/>
    <lineage>
        <taxon>Eukaryota</taxon>
        <taxon>Metazoa</taxon>
        <taxon>Ecdysozoa</taxon>
        <taxon>Nematoda</taxon>
        <taxon>Chromadorea</taxon>
        <taxon>Rhabditida</taxon>
        <taxon>Rhabditina</taxon>
        <taxon>Rhabditomorpha</taxon>
        <taxon>Rhabditoidea</taxon>
        <taxon>Rhabditidae</taxon>
        <taxon>Peloderinae</taxon>
        <taxon>Caenorhabditis</taxon>
    </lineage>
</organism>
<evidence type="ECO:0000256" key="1">
    <source>
        <dbReference type="SAM" id="MobiDB-lite"/>
    </source>
</evidence>
<dbReference type="EMBL" id="DS268449">
    <property type="protein sequence ID" value="EFP03411.1"/>
    <property type="molecule type" value="Genomic_DNA"/>
</dbReference>
<name>E3MIW4_CAERE</name>
<feature type="region of interest" description="Disordered" evidence="1">
    <location>
        <begin position="777"/>
        <end position="805"/>
    </location>
</feature>
<evidence type="ECO:0000313" key="2">
    <source>
        <dbReference type="EMBL" id="EFP03411.1"/>
    </source>
</evidence>
<dbReference type="HOGENOM" id="CLU_349930_0_0_1"/>
<evidence type="ECO:0000313" key="3">
    <source>
        <dbReference type="Proteomes" id="UP000008281"/>
    </source>
</evidence>
<dbReference type="InParanoid" id="E3MIW4"/>